<dbReference type="AlphaFoldDB" id="A0A5M8RTI7"/>
<name>A0A5M8RTI7_9BACI</name>
<sequence>MPFRQKKRIGGANIENHGFWHAVNISQDMEDWTGKTESEIKNEAFLQAITPGEPAKKTDKQRTVFQNGNGGISGKMAGDSPLSAMVCAVLGSLAGAAN</sequence>
<protein>
    <submittedName>
        <fullName evidence="2">Uncharacterized protein</fullName>
    </submittedName>
</protein>
<gene>
    <name evidence="2" type="ORF">DX927_14635</name>
</gene>
<comment type="caution">
    <text evidence="2">The sequence shown here is derived from an EMBL/GenBank/DDBJ whole genome shotgun (WGS) entry which is preliminary data.</text>
</comment>
<evidence type="ECO:0000313" key="3">
    <source>
        <dbReference type="Proteomes" id="UP000324326"/>
    </source>
</evidence>
<proteinExistence type="predicted"/>
<dbReference type="EMBL" id="QSND01000002">
    <property type="protein sequence ID" value="KAA6451937.1"/>
    <property type="molecule type" value="Genomic_DNA"/>
</dbReference>
<organism evidence="2 3">
    <name type="scientific">Bacillus swezeyi</name>
    <dbReference type="NCBI Taxonomy" id="1925020"/>
    <lineage>
        <taxon>Bacteria</taxon>
        <taxon>Bacillati</taxon>
        <taxon>Bacillota</taxon>
        <taxon>Bacilli</taxon>
        <taxon>Bacillales</taxon>
        <taxon>Bacillaceae</taxon>
        <taxon>Bacillus</taxon>
    </lineage>
</organism>
<evidence type="ECO:0000256" key="1">
    <source>
        <dbReference type="SAM" id="MobiDB-lite"/>
    </source>
</evidence>
<accession>A0A5M8RTI7</accession>
<dbReference type="RefSeq" id="WP_148957774.1">
    <property type="nucleotide sequence ID" value="NZ_QSND01000002.1"/>
</dbReference>
<reference evidence="2 3" key="1">
    <citation type="submission" date="2018-08" db="EMBL/GenBank/DDBJ databases">
        <title>Bacillus phenotypic plasticity.</title>
        <authorList>
            <person name="Hurtado E."/>
        </authorList>
    </citation>
    <scope>NUCLEOTIDE SEQUENCE [LARGE SCALE GENOMIC DNA]</scope>
    <source>
        <strain evidence="2 3">427</strain>
    </source>
</reference>
<dbReference type="Proteomes" id="UP000324326">
    <property type="component" value="Unassembled WGS sequence"/>
</dbReference>
<feature type="region of interest" description="Disordered" evidence="1">
    <location>
        <begin position="52"/>
        <end position="73"/>
    </location>
</feature>
<evidence type="ECO:0000313" key="2">
    <source>
        <dbReference type="EMBL" id="KAA6451937.1"/>
    </source>
</evidence>